<dbReference type="Gene3D" id="3.90.550.10">
    <property type="entry name" value="Spore Coat Polysaccharide Biosynthesis Protein SpsA, Chain A"/>
    <property type="match status" value="1"/>
</dbReference>
<accession>A0A5A4U8J8</accession>
<dbReference type="RefSeq" id="WP_149455200.1">
    <property type="nucleotide sequence ID" value="NZ_BJWW01000085.1"/>
</dbReference>
<dbReference type="CDD" id="cd00761">
    <property type="entry name" value="Glyco_tranf_GTA_type"/>
    <property type="match status" value="1"/>
</dbReference>
<keyword evidence="1" id="KW-0472">Membrane</keyword>
<evidence type="ECO:0000313" key="3">
    <source>
        <dbReference type="EMBL" id="BBM62872.1"/>
    </source>
</evidence>
<organism evidence="3">
    <name type="scientific">Escherichia albertii</name>
    <dbReference type="NCBI Taxonomy" id="208962"/>
    <lineage>
        <taxon>Bacteria</taxon>
        <taxon>Pseudomonadati</taxon>
        <taxon>Pseudomonadota</taxon>
        <taxon>Gammaproteobacteria</taxon>
        <taxon>Enterobacterales</taxon>
        <taxon>Enterobacteriaceae</taxon>
        <taxon>Escherichia</taxon>
    </lineage>
</organism>
<dbReference type="AlphaFoldDB" id="A0A5A4U8J8"/>
<reference evidence="3" key="1">
    <citation type="submission" date="2019-07" db="EMBL/GenBank/DDBJ databases">
        <title>Overview of O-antigen diversity of Escherichia albertii, an emerging enteropathogen; genetic structure, serology, and development of O-genotyping method.</title>
        <authorList>
            <person name="Ooka T."/>
            <person name="Seto K."/>
            <person name="Ogura Y."/>
            <person name="Iguchi A."/>
            <person name="Imura N."/>
            <person name="Honda M."/>
            <person name="Etoh Y."/>
            <person name="Ikeda T."/>
            <person name="Sugitani W."/>
            <person name="Konno T."/>
            <person name="Kawano K."/>
            <person name="Kudo Y."/>
            <person name="Murakami K."/>
            <person name="Hayashi T."/>
            <person name="Nishi J."/>
        </authorList>
    </citation>
    <scope>NUCLEOTIDE SEQUENCE</scope>
    <source>
        <strain evidence="3">A32-5al</strain>
    </source>
</reference>
<keyword evidence="1" id="KW-0812">Transmembrane</keyword>
<dbReference type="SUPFAM" id="SSF53448">
    <property type="entry name" value="Nucleotide-diphospho-sugar transferases"/>
    <property type="match status" value="1"/>
</dbReference>
<evidence type="ECO:0000259" key="2">
    <source>
        <dbReference type="Pfam" id="PF00535"/>
    </source>
</evidence>
<dbReference type="EMBL" id="LC494341">
    <property type="protein sequence ID" value="BBM62872.1"/>
    <property type="molecule type" value="Genomic_DNA"/>
</dbReference>
<proteinExistence type="predicted"/>
<feature type="transmembrane region" description="Helical" evidence="1">
    <location>
        <begin position="212"/>
        <end position="230"/>
    </location>
</feature>
<protein>
    <submittedName>
        <fullName evidence="3">Predicted glycosyltransferase family A</fullName>
    </submittedName>
</protein>
<sequence>MENIQILMATMFKEHISDIDWAYKNINAPVLLINQSDFVGKEISDNITMISCTERGSSKSRNMAIDNATGDICVIADDDVMYVDNVESILRKAFADNPDADIITFQIMTPDGSLFNSGYPKNKQWHNWRSILRCASIEIAFRRNVIIKNKLRVDDNFGLGSKYRVHDEIIFLKDAMDKGLKILYIPIPIVIHPKESSGSDFNDSLVLSKGAAFIRLFGIKGILLNLIFAIKKYKEYRLNYNIIDFTILMFKGAFKFIREDMRNIK</sequence>
<dbReference type="InterPro" id="IPR029044">
    <property type="entry name" value="Nucleotide-diphossugar_trans"/>
</dbReference>
<keyword evidence="3" id="KW-0808">Transferase</keyword>
<feature type="domain" description="Glycosyltransferase 2-like" evidence="2">
    <location>
        <begin position="44"/>
        <end position="123"/>
    </location>
</feature>
<name>A0A5A4U8J8_ESCAL</name>
<evidence type="ECO:0000256" key="1">
    <source>
        <dbReference type="SAM" id="Phobius"/>
    </source>
</evidence>
<keyword evidence="1" id="KW-1133">Transmembrane helix</keyword>
<dbReference type="Pfam" id="PF00535">
    <property type="entry name" value="Glycos_transf_2"/>
    <property type="match status" value="1"/>
</dbReference>
<dbReference type="GO" id="GO:0016740">
    <property type="term" value="F:transferase activity"/>
    <property type="evidence" value="ECO:0007669"/>
    <property type="project" value="UniProtKB-KW"/>
</dbReference>
<dbReference type="InterPro" id="IPR001173">
    <property type="entry name" value="Glyco_trans_2-like"/>
</dbReference>